<keyword evidence="1" id="KW-1133">Transmembrane helix</keyword>
<dbReference type="EMBL" id="FNCN01000011">
    <property type="protein sequence ID" value="SDH07162.1"/>
    <property type="molecule type" value="Genomic_DNA"/>
</dbReference>
<keyword evidence="1" id="KW-0812">Transmembrane</keyword>
<accession>A0A1G7ZEJ0</accession>
<dbReference type="AlphaFoldDB" id="A0A1G7ZEJ0"/>
<protein>
    <submittedName>
        <fullName evidence="2">Uncharacterized protein</fullName>
    </submittedName>
</protein>
<dbReference type="Proteomes" id="UP000198923">
    <property type="component" value="Unassembled WGS sequence"/>
</dbReference>
<gene>
    <name evidence="2" type="ORF">SAMN05421505_11125</name>
</gene>
<feature type="transmembrane region" description="Helical" evidence="1">
    <location>
        <begin position="16"/>
        <end position="48"/>
    </location>
</feature>
<keyword evidence="3" id="KW-1185">Reference proteome</keyword>
<dbReference type="RefSeq" id="WP_093170763.1">
    <property type="nucleotide sequence ID" value="NZ_FNCN01000011.1"/>
</dbReference>
<dbReference type="OrthoDB" id="128729at2"/>
<evidence type="ECO:0000256" key="1">
    <source>
        <dbReference type="SAM" id="Phobius"/>
    </source>
</evidence>
<keyword evidence="1" id="KW-0472">Membrane</keyword>
<name>A0A1G7ZEJ0_9ACTN</name>
<evidence type="ECO:0000313" key="3">
    <source>
        <dbReference type="Proteomes" id="UP000198923"/>
    </source>
</evidence>
<evidence type="ECO:0000313" key="2">
    <source>
        <dbReference type="EMBL" id="SDH07162.1"/>
    </source>
</evidence>
<organism evidence="2 3">
    <name type="scientific">Sinosporangium album</name>
    <dbReference type="NCBI Taxonomy" id="504805"/>
    <lineage>
        <taxon>Bacteria</taxon>
        <taxon>Bacillati</taxon>
        <taxon>Actinomycetota</taxon>
        <taxon>Actinomycetes</taxon>
        <taxon>Streptosporangiales</taxon>
        <taxon>Streptosporangiaceae</taxon>
        <taxon>Sinosporangium</taxon>
    </lineage>
</organism>
<reference evidence="2 3" key="1">
    <citation type="submission" date="2016-10" db="EMBL/GenBank/DDBJ databases">
        <authorList>
            <person name="de Groot N.N."/>
        </authorList>
    </citation>
    <scope>NUCLEOTIDE SEQUENCE [LARGE SCALE GENOMIC DNA]</scope>
    <source>
        <strain evidence="2 3">CPCC 201354</strain>
    </source>
</reference>
<sequence length="98" mass="10478">MSFQASATALDGGDQIAAVITLLLLPVALSMGLVSFALVMFGCLVLHLRPSDHPVTLRIKELSMASPHPPALRGPGRPGRTRKAVIRSLVVKRGREQL</sequence>
<proteinExistence type="predicted"/>